<sequence>METGKTIRGSTKLAFDFAHGVTNIAEGMYRNIAATPLPLGEEPEGRAQGIAGLVHESIRRVIRTTSGTADWILERLAPDLDRTLPAGPHREAIIAALNGVCGDHLANSGNPLAIPMQLRMLLPPLEQSKETADSNCLADEQAPKQEQTKASLFEVEKRSIEIHPQPNALTDDAFNPTGKLLILVHGLSMNEREWTSHQHNHAEALAENSDYTPVYALYNSGRNISTNGRELCDQLTALLSKWPVPVNSISVIGFSMGGLLTRSAMHIAQEEEHPWLAKVDKAVYVGTPHHGAVMERGGYWLQKSLTYSPYSAPLAALGRVRSKGITDLRHGNVQDDDWQHHDEHADNGDVRRPTPLPDDIKHYAIAATLSKVSGDRIGKLLGDGLVHPSSATGRHKQPELQLQFPEGHTKIFYDLGHLAMLRDQRVMRQLEEWLNPEADSEA</sequence>
<dbReference type="RefSeq" id="WP_279244532.1">
    <property type="nucleotide sequence ID" value="NZ_SHNN01000001.1"/>
</dbReference>
<reference evidence="3" key="1">
    <citation type="submission" date="2019-02" db="EMBL/GenBank/DDBJ databases">
        <authorList>
            <person name="Li S.-H."/>
        </authorList>
    </citation>
    <scope>NUCLEOTIDE SEQUENCE</scope>
    <source>
        <strain evidence="3">IMCC14734</strain>
    </source>
</reference>
<keyword evidence="4" id="KW-1185">Reference proteome</keyword>
<dbReference type="EMBL" id="SHNN01000001">
    <property type="protein sequence ID" value="MCX2980555.1"/>
    <property type="molecule type" value="Genomic_DNA"/>
</dbReference>
<comment type="caution">
    <text evidence="3">The sequence shown here is derived from an EMBL/GenBank/DDBJ whole genome shotgun (WGS) entry which is preliminary data.</text>
</comment>
<dbReference type="InterPro" id="IPR007751">
    <property type="entry name" value="DUF676_lipase-like"/>
</dbReference>
<feature type="region of interest" description="Disordered" evidence="1">
    <location>
        <begin position="331"/>
        <end position="356"/>
    </location>
</feature>
<keyword evidence="3" id="KW-0378">Hydrolase</keyword>
<proteinExistence type="predicted"/>
<organism evidence="3 4">
    <name type="scientific">Candidatus Litorirhabdus singularis</name>
    <dbReference type="NCBI Taxonomy" id="2518993"/>
    <lineage>
        <taxon>Bacteria</taxon>
        <taxon>Pseudomonadati</taxon>
        <taxon>Pseudomonadota</taxon>
        <taxon>Gammaproteobacteria</taxon>
        <taxon>Cellvibrionales</taxon>
        <taxon>Halieaceae</taxon>
        <taxon>Candidatus Litorirhabdus</taxon>
    </lineage>
</organism>
<evidence type="ECO:0000256" key="1">
    <source>
        <dbReference type="SAM" id="MobiDB-lite"/>
    </source>
</evidence>
<dbReference type="PANTHER" id="PTHR37946">
    <property type="entry name" value="SLL1969 PROTEIN"/>
    <property type="match status" value="1"/>
</dbReference>
<name>A0ABT3TFG0_9GAMM</name>
<gene>
    <name evidence="3" type="ORF">EYC98_06665</name>
</gene>
<protein>
    <submittedName>
        <fullName evidence="3">Alpha/beta hydrolase</fullName>
    </submittedName>
</protein>
<feature type="domain" description="DUF676" evidence="2">
    <location>
        <begin position="179"/>
        <end position="298"/>
    </location>
</feature>
<evidence type="ECO:0000313" key="3">
    <source>
        <dbReference type="EMBL" id="MCX2980555.1"/>
    </source>
</evidence>
<dbReference type="Proteomes" id="UP001143362">
    <property type="component" value="Unassembled WGS sequence"/>
</dbReference>
<dbReference type="GO" id="GO:0016787">
    <property type="term" value="F:hydrolase activity"/>
    <property type="evidence" value="ECO:0007669"/>
    <property type="project" value="UniProtKB-KW"/>
</dbReference>
<dbReference type="Gene3D" id="3.40.50.1820">
    <property type="entry name" value="alpha/beta hydrolase"/>
    <property type="match status" value="1"/>
</dbReference>
<dbReference type="Pfam" id="PF05057">
    <property type="entry name" value="DUF676"/>
    <property type="match status" value="1"/>
</dbReference>
<dbReference type="InterPro" id="IPR029058">
    <property type="entry name" value="AB_hydrolase_fold"/>
</dbReference>
<evidence type="ECO:0000259" key="2">
    <source>
        <dbReference type="Pfam" id="PF05057"/>
    </source>
</evidence>
<accession>A0ABT3TFG0</accession>
<dbReference type="SUPFAM" id="SSF53474">
    <property type="entry name" value="alpha/beta-Hydrolases"/>
    <property type="match status" value="1"/>
</dbReference>
<dbReference type="PANTHER" id="PTHR37946:SF1">
    <property type="entry name" value="SLL1969 PROTEIN"/>
    <property type="match status" value="1"/>
</dbReference>
<evidence type="ECO:0000313" key="4">
    <source>
        <dbReference type="Proteomes" id="UP001143362"/>
    </source>
</evidence>